<comment type="similarity">
    <text evidence="1">Belongs to the HicA mRNA interferase family.</text>
</comment>
<evidence type="ECO:0000256" key="5">
    <source>
        <dbReference type="ARBA" id="ARBA00022801"/>
    </source>
</evidence>
<proteinExistence type="inferred from homology"/>
<reference evidence="8 9" key="1">
    <citation type="submission" date="2018-12" db="EMBL/GenBank/DDBJ databases">
        <authorList>
            <consortium name="Pathogen Informatics"/>
        </authorList>
    </citation>
    <scope>NUCLEOTIDE SEQUENCE [LARGE SCALE GENOMIC DNA]</scope>
    <source>
        <strain evidence="8 9">NCTC10741</strain>
    </source>
</reference>
<keyword evidence="3" id="KW-0540">Nuclease</keyword>
<dbReference type="InterPro" id="IPR012933">
    <property type="entry name" value="HicA_mRNA_interferase"/>
</dbReference>
<evidence type="ECO:0008006" key="10">
    <source>
        <dbReference type="Google" id="ProtNLM"/>
    </source>
</evidence>
<keyword evidence="4" id="KW-0255">Endonuclease</keyword>
<evidence type="ECO:0000256" key="1">
    <source>
        <dbReference type="ARBA" id="ARBA00006620"/>
    </source>
</evidence>
<accession>A0A3P8JUJ1</accession>
<evidence type="ECO:0000256" key="2">
    <source>
        <dbReference type="ARBA" id="ARBA00022649"/>
    </source>
</evidence>
<dbReference type="GO" id="GO:0003729">
    <property type="term" value="F:mRNA binding"/>
    <property type="evidence" value="ECO:0007669"/>
    <property type="project" value="InterPro"/>
</dbReference>
<evidence type="ECO:0000256" key="4">
    <source>
        <dbReference type="ARBA" id="ARBA00022759"/>
    </source>
</evidence>
<dbReference type="Proteomes" id="UP000271626">
    <property type="component" value="Chromosome"/>
</dbReference>
<sequence>MMASPWPAHKASHVLKKILMKQLGYRRARQSGSHVTLVAEARPAITWAYHNGDTVPPRVLRDILVNQVGLTMDQARKVAGI</sequence>
<dbReference type="SUPFAM" id="SSF54786">
    <property type="entry name" value="YcfA/nrd intein domain"/>
    <property type="match status" value="1"/>
</dbReference>
<dbReference type="Pfam" id="PF07927">
    <property type="entry name" value="HicA_toxin"/>
    <property type="match status" value="1"/>
</dbReference>
<evidence type="ECO:0000256" key="3">
    <source>
        <dbReference type="ARBA" id="ARBA00022722"/>
    </source>
</evidence>
<organism evidence="8 9">
    <name type="scientific">Tsukamurella paurometabola</name>
    <name type="common">Corynebacterium paurometabolum</name>
    <dbReference type="NCBI Taxonomy" id="2061"/>
    <lineage>
        <taxon>Bacteria</taxon>
        <taxon>Bacillati</taxon>
        <taxon>Actinomycetota</taxon>
        <taxon>Actinomycetes</taxon>
        <taxon>Mycobacteriales</taxon>
        <taxon>Tsukamurellaceae</taxon>
        <taxon>Tsukamurella</taxon>
    </lineage>
</organism>
<keyword evidence="2" id="KW-1277">Toxin-antitoxin system</keyword>
<name>A0A3P8JUJ1_TSUPA</name>
<dbReference type="GO" id="GO:0004519">
    <property type="term" value="F:endonuclease activity"/>
    <property type="evidence" value="ECO:0007669"/>
    <property type="project" value="UniProtKB-KW"/>
</dbReference>
<keyword evidence="7" id="KW-0346">Stress response</keyword>
<dbReference type="Gene3D" id="3.30.920.30">
    <property type="entry name" value="Hypothetical protein"/>
    <property type="match status" value="1"/>
</dbReference>
<evidence type="ECO:0000313" key="8">
    <source>
        <dbReference type="EMBL" id="VDR37019.1"/>
    </source>
</evidence>
<evidence type="ECO:0000256" key="7">
    <source>
        <dbReference type="ARBA" id="ARBA00023016"/>
    </source>
</evidence>
<dbReference type="InterPro" id="IPR038570">
    <property type="entry name" value="HicA_sf"/>
</dbReference>
<dbReference type="GO" id="GO:0016787">
    <property type="term" value="F:hydrolase activity"/>
    <property type="evidence" value="ECO:0007669"/>
    <property type="project" value="UniProtKB-KW"/>
</dbReference>
<keyword evidence="5" id="KW-0378">Hydrolase</keyword>
<dbReference type="EMBL" id="LR131273">
    <property type="protein sequence ID" value="VDR37019.1"/>
    <property type="molecule type" value="Genomic_DNA"/>
</dbReference>
<dbReference type="AlphaFoldDB" id="A0A3P8JUJ1"/>
<protein>
    <recommendedName>
        <fullName evidence="10">YcfA family protein</fullName>
    </recommendedName>
</protein>
<evidence type="ECO:0000256" key="6">
    <source>
        <dbReference type="ARBA" id="ARBA00022884"/>
    </source>
</evidence>
<gene>
    <name evidence="8" type="ORF">NCTC10741_00114</name>
</gene>
<evidence type="ECO:0000313" key="9">
    <source>
        <dbReference type="Proteomes" id="UP000271626"/>
    </source>
</evidence>
<keyword evidence="6" id="KW-0694">RNA-binding</keyword>